<dbReference type="Pfam" id="PF13304">
    <property type="entry name" value="AAA_21"/>
    <property type="match status" value="1"/>
</dbReference>
<keyword evidence="3" id="KW-1185">Reference proteome</keyword>
<proteinExistence type="predicted"/>
<evidence type="ECO:0000313" key="2">
    <source>
        <dbReference type="EMBL" id="NML29171.1"/>
    </source>
</evidence>
<organism evidence="2 3">
    <name type="scientific">Zoogloea dura</name>
    <dbReference type="NCBI Taxonomy" id="2728840"/>
    <lineage>
        <taxon>Bacteria</taxon>
        <taxon>Pseudomonadati</taxon>
        <taxon>Pseudomonadota</taxon>
        <taxon>Betaproteobacteria</taxon>
        <taxon>Rhodocyclales</taxon>
        <taxon>Zoogloeaceae</taxon>
        <taxon>Zoogloea</taxon>
    </lineage>
</organism>
<gene>
    <name evidence="2" type="ORF">HHL15_25850</name>
</gene>
<reference evidence="2 3" key="1">
    <citation type="submission" date="2020-04" db="EMBL/GenBank/DDBJ databases">
        <title>Zoogloea sp. G-4-1-14 isolated from soil.</title>
        <authorList>
            <person name="Dahal R.H."/>
        </authorList>
    </citation>
    <scope>NUCLEOTIDE SEQUENCE [LARGE SCALE GENOMIC DNA]</scope>
    <source>
        <strain evidence="2 3">G-4-1-14</strain>
    </source>
</reference>
<evidence type="ECO:0000313" key="3">
    <source>
        <dbReference type="Proteomes" id="UP000580043"/>
    </source>
</evidence>
<accession>A0A848GI35</accession>
<feature type="domain" description="ATPase AAA-type core" evidence="1">
    <location>
        <begin position="64"/>
        <end position="136"/>
    </location>
</feature>
<dbReference type="Proteomes" id="UP000580043">
    <property type="component" value="Unassembled WGS sequence"/>
</dbReference>
<name>A0A848GI35_9RHOO</name>
<dbReference type="GO" id="GO:0005524">
    <property type="term" value="F:ATP binding"/>
    <property type="evidence" value="ECO:0007669"/>
    <property type="project" value="InterPro"/>
</dbReference>
<dbReference type="GO" id="GO:0016887">
    <property type="term" value="F:ATP hydrolysis activity"/>
    <property type="evidence" value="ECO:0007669"/>
    <property type="project" value="InterPro"/>
</dbReference>
<dbReference type="InterPro" id="IPR051396">
    <property type="entry name" value="Bact_Antivir_Def_Nuclease"/>
</dbReference>
<evidence type="ECO:0000259" key="1">
    <source>
        <dbReference type="Pfam" id="PF13304"/>
    </source>
</evidence>
<dbReference type="InterPro" id="IPR003959">
    <property type="entry name" value="ATPase_AAA_core"/>
</dbReference>
<protein>
    <submittedName>
        <fullName evidence="2">AAA family ATPase</fullName>
    </submittedName>
</protein>
<sequence>MAAWEALLTRPQETVERCSHWMQDVDRLNSGYGLVRTEVQEIDYNTGAPLGRVKPRISLVDQVGLTHQALDVGVGISQVLPVVVAAQDDRASIVSIEQPELHVHPAVQVGLGDLFINGAIERGLSFLLETHSEHLILRLLRRIREAAQEGNTEHINPDLLGVYYLANENGHIIATRLPVNSEGDFDTPWPKGFFEERGPELF</sequence>
<dbReference type="PANTHER" id="PTHR43581">
    <property type="entry name" value="ATP/GTP PHOSPHATASE"/>
    <property type="match status" value="1"/>
</dbReference>
<dbReference type="PANTHER" id="PTHR43581:SF2">
    <property type="entry name" value="EXCINUCLEASE ATPASE SUBUNIT"/>
    <property type="match status" value="1"/>
</dbReference>
<dbReference type="RefSeq" id="WP_169148654.1">
    <property type="nucleotide sequence ID" value="NZ_JABBGA010000059.1"/>
</dbReference>
<comment type="caution">
    <text evidence="2">The sequence shown here is derived from an EMBL/GenBank/DDBJ whole genome shotgun (WGS) entry which is preliminary data.</text>
</comment>
<dbReference type="EMBL" id="JABBGA010000059">
    <property type="protein sequence ID" value="NML29171.1"/>
    <property type="molecule type" value="Genomic_DNA"/>
</dbReference>
<dbReference type="AlphaFoldDB" id="A0A848GI35"/>